<dbReference type="InterPro" id="IPR023404">
    <property type="entry name" value="rSAM_horseshoe"/>
</dbReference>
<dbReference type="SMART" id="SM00729">
    <property type="entry name" value="Elp3"/>
    <property type="match status" value="1"/>
</dbReference>
<organism evidence="10 11">
    <name type="scientific">Desulfatibacillum alkenivorans DSM 16219</name>
    <dbReference type="NCBI Taxonomy" id="1121393"/>
    <lineage>
        <taxon>Bacteria</taxon>
        <taxon>Pseudomonadati</taxon>
        <taxon>Thermodesulfobacteriota</taxon>
        <taxon>Desulfobacteria</taxon>
        <taxon>Desulfobacterales</taxon>
        <taxon>Desulfatibacillaceae</taxon>
        <taxon>Desulfatibacillum</taxon>
    </lineage>
</organism>
<keyword evidence="6" id="KW-0408">Iron</keyword>
<dbReference type="Gene3D" id="3.80.30.20">
    <property type="entry name" value="tm_1862 like domain"/>
    <property type="match status" value="1"/>
</dbReference>
<dbReference type="AlphaFoldDB" id="A0A1M6PSX2"/>
<dbReference type="PROSITE" id="PS51332">
    <property type="entry name" value="B12_BINDING"/>
    <property type="match status" value="1"/>
</dbReference>
<evidence type="ECO:0000256" key="5">
    <source>
        <dbReference type="ARBA" id="ARBA00022723"/>
    </source>
</evidence>
<dbReference type="Proteomes" id="UP000183994">
    <property type="component" value="Unassembled WGS sequence"/>
</dbReference>
<evidence type="ECO:0000313" key="10">
    <source>
        <dbReference type="EMBL" id="SHK10992.1"/>
    </source>
</evidence>
<dbReference type="InterPro" id="IPR058240">
    <property type="entry name" value="rSAM_sf"/>
</dbReference>
<accession>A0A1M6PSX2</accession>
<dbReference type="PROSITE" id="PS51918">
    <property type="entry name" value="RADICAL_SAM"/>
    <property type="match status" value="1"/>
</dbReference>
<dbReference type="InterPro" id="IPR007197">
    <property type="entry name" value="rSAM"/>
</dbReference>
<dbReference type="SUPFAM" id="SSF102114">
    <property type="entry name" value="Radical SAM enzymes"/>
    <property type="match status" value="1"/>
</dbReference>
<dbReference type="Pfam" id="PF02310">
    <property type="entry name" value="B12-binding"/>
    <property type="match status" value="1"/>
</dbReference>
<dbReference type="InterPro" id="IPR006638">
    <property type="entry name" value="Elp3/MiaA/NifB-like_rSAM"/>
</dbReference>
<dbReference type="CDD" id="cd02068">
    <property type="entry name" value="radical_SAM_B12_BD"/>
    <property type="match status" value="1"/>
</dbReference>
<dbReference type="Gene3D" id="3.40.50.280">
    <property type="entry name" value="Cobalamin-binding domain"/>
    <property type="match status" value="1"/>
</dbReference>
<keyword evidence="7" id="KW-0411">Iron-sulfur</keyword>
<evidence type="ECO:0000259" key="9">
    <source>
        <dbReference type="PROSITE" id="PS51918"/>
    </source>
</evidence>
<evidence type="ECO:0000256" key="6">
    <source>
        <dbReference type="ARBA" id="ARBA00023004"/>
    </source>
</evidence>
<feature type="domain" description="Radical SAM core" evidence="9">
    <location>
        <begin position="199"/>
        <end position="422"/>
    </location>
</feature>
<dbReference type="GO" id="GO:0046872">
    <property type="term" value="F:metal ion binding"/>
    <property type="evidence" value="ECO:0007669"/>
    <property type="project" value="UniProtKB-KW"/>
</dbReference>
<dbReference type="PANTHER" id="PTHR43409:SF7">
    <property type="entry name" value="BLL1977 PROTEIN"/>
    <property type="match status" value="1"/>
</dbReference>
<evidence type="ECO:0000256" key="3">
    <source>
        <dbReference type="ARBA" id="ARBA00022679"/>
    </source>
</evidence>
<dbReference type="GO" id="GO:0003824">
    <property type="term" value="F:catalytic activity"/>
    <property type="evidence" value="ECO:0007669"/>
    <property type="project" value="InterPro"/>
</dbReference>
<dbReference type="EMBL" id="FQZU01000018">
    <property type="protein sequence ID" value="SHK10992.1"/>
    <property type="molecule type" value="Genomic_DNA"/>
</dbReference>
<evidence type="ECO:0000256" key="7">
    <source>
        <dbReference type="ARBA" id="ARBA00023014"/>
    </source>
</evidence>
<dbReference type="InterPro" id="IPR036724">
    <property type="entry name" value="Cobalamin-bd_sf"/>
</dbReference>
<keyword evidence="4" id="KW-0949">S-adenosyl-L-methionine</keyword>
<dbReference type="Pfam" id="PF04055">
    <property type="entry name" value="Radical_SAM"/>
    <property type="match status" value="1"/>
</dbReference>
<dbReference type="SUPFAM" id="SSF52242">
    <property type="entry name" value="Cobalamin (vitamin B12)-binding domain"/>
    <property type="match status" value="1"/>
</dbReference>
<dbReference type="GO" id="GO:0005829">
    <property type="term" value="C:cytosol"/>
    <property type="evidence" value="ECO:0007669"/>
    <property type="project" value="TreeGrafter"/>
</dbReference>
<proteinExistence type="predicted"/>
<reference evidence="11" key="1">
    <citation type="submission" date="2016-11" db="EMBL/GenBank/DDBJ databases">
        <authorList>
            <person name="Varghese N."/>
            <person name="Submissions S."/>
        </authorList>
    </citation>
    <scope>NUCLEOTIDE SEQUENCE [LARGE SCALE GENOMIC DNA]</scope>
    <source>
        <strain evidence="11">DSM 16219</strain>
    </source>
</reference>
<keyword evidence="5" id="KW-0479">Metal-binding</keyword>
<keyword evidence="2" id="KW-0489">Methyltransferase</keyword>
<evidence type="ECO:0000313" key="11">
    <source>
        <dbReference type="Proteomes" id="UP000183994"/>
    </source>
</evidence>
<dbReference type="InterPro" id="IPR034466">
    <property type="entry name" value="Methyltransferase_Class_B"/>
</dbReference>
<dbReference type="OrthoDB" id="9762608at2"/>
<dbReference type="GO" id="GO:0031419">
    <property type="term" value="F:cobalamin binding"/>
    <property type="evidence" value="ECO:0007669"/>
    <property type="project" value="InterPro"/>
</dbReference>
<dbReference type="SFLD" id="SFLDG01082">
    <property type="entry name" value="B12-binding_domain_containing"/>
    <property type="match status" value="1"/>
</dbReference>
<comment type="cofactor">
    <cofactor evidence="1">
        <name>[4Fe-4S] cluster</name>
        <dbReference type="ChEBI" id="CHEBI:49883"/>
    </cofactor>
</comment>
<keyword evidence="3" id="KW-0808">Transferase</keyword>
<dbReference type="InterPro" id="IPR051198">
    <property type="entry name" value="BchE-like"/>
</dbReference>
<dbReference type="SFLD" id="SFLDS00029">
    <property type="entry name" value="Radical_SAM"/>
    <property type="match status" value="1"/>
</dbReference>
<dbReference type="PANTHER" id="PTHR43409">
    <property type="entry name" value="ANAEROBIC MAGNESIUM-PROTOPORPHYRIN IX MONOMETHYL ESTER CYCLASE-RELATED"/>
    <property type="match status" value="1"/>
</dbReference>
<dbReference type="SFLD" id="SFLDG01123">
    <property type="entry name" value="methyltransferase_(Class_B)"/>
    <property type="match status" value="1"/>
</dbReference>
<sequence length="471" mass="51202">MNMSQKPHLLLVKVPSYSDVIAPPLGLGYLAAAVRDSARISLLDGVRLGLTPEKLYSIAKSLTPDMVGFSVVSAAKDPAVQCIDAVRKALPKAVILAGGPHPTAMPTEFLEENAPHLDFVLRGEAEEGLRILCRELPAQGVRDISSDALNKIPGMAAICKDTLICSPPAVREDINDPAMPAWDLMPPGQYPKAPHGAFFRRFPVAPALTSRGCSYGCGFCSVPALTGGKIRFRAPQLVAEELLTLKTRFGVQEAQIIDDNFTANKAHALAVCKAIVNSGVNLPWTCPNGVRMENLDEELIQAMKGAGCYSVSLGLESGSAKVLNRMKKGLSLDHAGEKVELLAKAGLEVNGFFILGYPEETRQDMKATLDFAKSLPLTRANFSLFTPLPGCPEWERLSADPAAMEGLSTTFSQVGYVPKGFSRSSLKRQQRKAFIGFYLQRRNAKRLLASLRSREALYYFARRAWHWMGAS</sequence>
<dbReference type="GO" id="GO:0051539">
    <property type="term" value="F:4 iron, 4 sulfur cluster binding"/>
    <property type="evidence" value="ECO:0007669"/>
    <property type="project" value="UniProtKB-KW"/>
</dbReference>
<evidence type="ECO:0000256" key="4">
    <source>
        <dbReference type="ARBA" id="ARBA00022691"/>
    </source>
</evidence>
<protein>
    <submittedName>
        <fullName evidence="10">Radical SAM superfamily enzyme YgiQ, UPF0313 family</fullName>
    </submittedName>
</protein>
<gene>
    <name evidence="10" type="ORF">SAMN02745216_02891</name>
</gene>
<evidence type="ECO:0000259" key="8">
    <source>
        <dbReference type="PROSITE" id="PS51332"/>
    </source>
</evidence>
<evidence type="ECO:0000256" key="2">
    <source>
        <dbReference type="ARBA" id="ARBA00022603"/>
    </source>
</evidence>
<dbReference type="STRING" id="1121393.SAMN02745216_02891"/>
<name>A0A1M6PSX2_9BACT</name>
<evidence type="ECO:0000256" key="1">
    <source>
        <dbReference type="ARBA" id="ARBA00001966"/>
    </source>
</evidence>
<dbReference type="CDD" id="cd01335">
    <property type="entry name" value="Radical_SAM"/>
    <property type="match status" value="1"/>
</dbReference>
<feature type="domain" description="B12-binding" evidence="8">
    <location>
        <begin position="6"/>
        <end position="143"/>
    </location>
</feature>
<dbReference type="InterPro" id="IPR006158">
    <property type="entry name" value="Cobalamin-bd"/>
</dbReference>
<keyword evidence="11" id="KW-1185">Reference proteome</keyword>